<protein>
    <submittedName>
        <fullName evidence="1">Uncharacterized protein</fullName>
    </submittedName>
</protein>
<sequence length="51" mass="5649">MFRCSADEEDSAVILPSRICCWCCSEFCSCLLVVDAQVVVLVLECKIESDS</sequence>
<proteinExistence type="predicted"/>
<name>A0A7J0EVA9_9ERIC</name>
<gene>
    <name evidence="1" type="ORF">Acr_07g0006010</name>
</gene>
<comment type="caution">
    <text evidence="1">The sequence shown here is derived from an EMBL/GenBank/DDBJ whole genome shotgun (WGS) entry which is preliminary data.</text>
</comment>
<evidence type="ECO:0000313" key="1">
    <source>
        <dbReference type="EMBL" id="GFY90404.1"/>
    </source>
</evidence>
<dbReference type="Proteomes" id="UP000585474">
    <property type="component" value="Unassembled WGS sequence"/>
</dbReference>
<dbReference type="EMBL" id="BJWL01000007">
    <property type="protein sequence ID" value="GFY90404.1"/>
    <property type="molecule type" value="Genomic_DNA"/>
</dbReference>
<evidence type="ECO:0000313" key="2">
    <source>
        <dbReference type="Proteomes" id="UP000585474"/>
    </source>
</evidence>
<accession>A0A7J0EVA9</accession>
<reference evidence="1 2" key="1">
    <citation type="submission" date="2019-07" db="EMBL/GenBank/DDBJ databases">
        <title>De Novo Assembly of kiwifruit Actinidia rufa.</title>
        <authorList>
            <person name="Sugita-Konishi S."/>
            <person name="Sato K."/>
            <person name="Mori E."/>
            <person name="Abe Y."/>
            <person name="Kisaki G."/>
            <person name="Hamano K."/>
            <person name="Suezawa K."/>
            <person name="Otani M."/>
            <person name="Fukuda T."/>
            <person name="Manabe T."/>
            <person name="Gomi K."/>
            <person name="Tabuchi M."/>
            <person name="Akimitsu K."/>
            <person name="Kataoka I."/>
        </authorList>
    </citation>
    <scope>NUCLEOTIDE SEQUENCE [LARGE SCALE GENOMIC DNA]</scope>
    <source>
        <strain evidence="2">cv. Fuchu</strain>
    </source>
</reference>
<dbReference type="AlphaFoldDB" id="A0A7J0EVA9"/>
<keyword evidence="2" id="KW-1185">Reference proteome</keyword>
<organism evidence="1 2">
    <name type="scientific">Actinidia rufa</name>
    <dbReference type="NCBI Taxonomy" id="165716"/>
    <lineage>
        <taxon>Eukaryota</taxon>
        <taxon>Viridiplantae</taxon>
        <taxon>Streptophyta</taxon>
        <taxon>Embryophyta</taxon>
        <taxon>Tracheophyta</taxon>
        <taxon>Spermatophyta</taxon>
        <taxon>Magnoliopsida</taxon>
        <taxon>eudicotyledons</taxon>
        <taxon>Gunneridae</taxon>
        <taxon>Pentapetalae</taxon>
        <taxon>asterids</taxon>
        <taxon>Ericales</taxon>
        <taxon>Actinidiaceae</taxon>
        <taxon>Actinidia</taxon>
    </lineage>
</organism>